<evidence type="ECO:0000313" key="2">
    <source>
        <dbReference type="Proteomes" id="UP000299102"/>
    </source>
</evidence>
<accession>A0A4C1UVY1</accession>
<dbReference type="Proteomes" id="UP000299102">
    <property type="component" value="Unassembled WGS sequence"/>
</dbReference>
<protein>
    <submittedName>
        <fullName evidence="1">Uncharacterized protein</fullName>
    </submittedName>
</protein>
<proteinExistence type="predicted"/>
<dbReference type="EMBL" id="BGZK01000230">
    <property type="protein sequence ID" value="GBP30177.1"/>
    <property type="molecule type" value="Genomic_DNA"/>
</dbReference>
<sequence length="112" mass="12107">MIESVIGRCEVKGLIVSAIAPTPGGTLARFCVDRCDDRRRYIGSRARRPERSRHSSGCSGCSSVAIGRLRFSPLDHPFSLACYCVAVFLRAAFRSVGSARVWGCRAAKRGGS</sequence>
<keyword evidence="2" id="KW-1185">Reference proteome</keyword>
<dbReference type="AlphaFoldDB" id="A0A4C1UVY1"/>
<organism evidence="1 2">
    <name type="scientific">Eumeta variegata</name>
    <name type="common">Bagworm moth</name>
    <name type="synonym">Eumeta japonica</name>
    <dbReference type="NCBI Taxonomy" id="151549"/>
    <lineage>
        <taxon>Eukaryota</taxon>
        <taxon>Metazoa</taxon>
        <taxon>Ecdysozoa</taxon>
        <taxon>Arthropoda</taxon>
        <taxon>Hexapoda</taxon>
        <taxon>Insecta</taxon>
        <taxon>Pterygota</taxon>
        <taxon>Neoptera</taxon>
        <taxon>Endopterygota</taxon>
        <taxon>Lepidoptera</taxon>
        <taxon>Glossata</taxon>
        <taxon>Ditrysia</taxon>
        <taxon>Tineoidea</taxon>
        <taxon>Psychidae</taxon>
        <taxon>Oiketicinae</taxon>
        <taxon>Eumeta</taxon>
    </lineage>
</organism>
<reference evidence="1 2" key="1">
    <citation type="journal article" date="2019" name="Commun. Biol.">
        <title>The bagworm genome reveals a unique fibroin gene that provides high tensile strength.</title>
        <authorList>
            <person name="Kono N."/>
            <person name="Nakamura H."/>
            <person name="Ohtoshi R."/>
            <person name="Tomita M."/>
            <person name="Numata K."/>
            <person name="Arakawa K."/>
        </authorList>
    </citation>
    <scope>NUCLEOTIDE SEQUENCE [LARGE SCALE GENOMIC DNA]</scope>
</reference>
<name>A0A4C1UVY1_EUMVA</name>
<comment type="caution">
    <text evidence="1">The sequence shown here is derived from an EMBL/GenBank/DDBJ whole genome shotgun (WGS) entry which is preliminary data.</text>
</comment>
<gene>
    <name evidence="1" type="ORF">EVAR_94485_1</name>
</gene>
<evidence type="ECO:0000313" key="1">
    <source>
        <dbReference type="EMBL" id="GBP30177.1"/>
    </source>
</evidence>